<protein>
    <submittedName>
        <fullName evidence="3">Protease</fullName>
    </submittedName>
</protein>
<comment type="caution">
    <text evidence="3">The sequence shown here is derived from an EMBL/GenBank/DDBJ whole genome shotgun (WGS) entry which is preliminary data.</text>
</comment>
<dbReference type="PANTHER" id="PTHR42733:SF12">
    <property type="entry name" value="PROTEINASE"/>
    <property type="match status" value="1"/>
</dbReference>
<keyword evidence="3" id="KW-0378">Hydrolase</keyword>
<accession>A0ABS1CXF7</accession>
<reference evidence="3 4" key="1">
    <citation type="journal article" date="2020" name="Microorganisms">
        <title>Osmotic Adaptation and Compatible Solute Biosynthesis of Phototrophic Bacteria as Revealed from Genome Analyses.</title>
        <authorList>
            <person name="Imhoff J.F."/>
            <person name="Rahn T."/>
            <person name="Kunzel S."/>
            <person name="Keller A."/>
            <person name="Neulinger S.C."/>
        </authorList>
    </citation>
    <scope>NUCLEOTIDE SEQUENCE [LARGE SCALE GENOMIC DNA]</scope>
    <source>
        <strain evidence="3 4">DSM 15382</strain>
    </source>
</reference>
<dbReference type="GO" id="GO:0006508">
    <property type="term" value="P:proteolysis"/>
    <property type="evidence" value="ECO:0007669"/>
    <property type="project" value="UniProtKB-KW"/>
</dbReference>
<dbReference type="InterPro" id="IPR002818">
    <property type="entry name" value="DJ-1/PfpI"/>
</dbReference>
<keyword evidence="4" id="KW-1185">Reference proteome</keyword>
<gene>
    <name evidence="3" type="ORF">CKO45_13345</name>
</gene>
<evidence type="ECO:0000313" key="3">
    <source>
        <dbReference type="EMBL" id="MBK1659220.1"/>
    </source>
</evidence>
<dbReference type="RefSeq" id="WP_133220768.1">
    <property type="nucleotide sequence ID" value="NZ_NRSG01000090.1"/>
</dbReference>
<evidence type="ECO:0000259" key="2">
    <source>
        <dbReference type="Pfam" id="PF01965"/>
    </source>
</evidence>
<dbReference type="SUPFAM" id="SSF52317">
    <property type="entry name" value="Class I glutamine amidotransferase-like"/>
    <property type="match status" value="1"/>
</dbReference>
<comment type="similarity">
    <text evidence="1">Belongs to the peptidase C56 family.</text>
</comment>
<dbReference type="Proteomes" id="UP000697995">
    <property type="component" value="Unassembled WGS sequence"/>
</dbReference>
<dbReference type="EMBL" id="NRSG01000090">
    <property type="protein sequence ID" value="MBK1659220.1"/>
    <property type="molecule type" value="Genomic_DNA"/>
</dbReference>
<evidence type="ECO:0000256" key="1">
    <source>
        <dbReference type="ARBA" id="ARBA00008542"/>
    </source>
</evidence>
<dbReference type="InterPro" id="IPR029062">
    <property type="entry name" value="Class_I_gatase-like"/>
</dbReference>
<sequence length="190" mass="20598">MANELSGKTVAVLATDGVEQVELTKPVQALKEAGAQVHVVSPKSGAIQGWNHFDKADEIPVDRVLDQADPAHYAALLLPGGVINPDQLRLEPKAIAFIRHFVEAKKPIAAICHGPWTLIDAGGAKGRKMTSWPSLQADLRNAGADWVDQEVVTDQGLVTSRNPDDIPAFSRKMIEEFREGRHEARTVAAE</sequence>
<dbReference type="GO" id="GO:0008233">
    <property type="term" value="F:peptidase activity"/>
    <property type="evidence" value="ECO:0007669"/>
    <property type="project" value="UniProtKB-KW"/>
</dbReference>
<dbReference type="Gene3D" id="3.40.50.880">
    <property type="match status" value="1"/>
</dbReference>
<dbReference type="PROSITE" id="PS51276">
    <property type="entry name" value="PEPTIDASE_C56_PFPI"/>
    <property type="match status" value="1"/>
</dbReference>
<dbReference type="InterPro" id="IPR006286">
    <property type="entry name" value="C56_PfpI-like"/>
</dbReference>
<dbReference type="Pfam" id="PF01965">
    <property type="entry name" value="DJ-1_PfpI"/>
    <property type="match status" value="1"/>
</dbReference>
<dbReference type="CDD" id="cd03134">
    <property type="entry name" value="GATase1_PfpI_like"/>
    <property type="match status" value="1"/>
</dbReference>
<dbReference type="PANTHER" id="PTHR42733">
    <property type="entry name" value="DJ-1 PROTEIN"/>
    <property type="match status" value="1"/>
</dbReference>
<organism evidence="3 4">
    <name type="scientific">Paracraurococcus ruber</name>
    <dbReference type="NCBI Taxonomy" id="77675"/>
    <lineage>
        <taxon>Bacteria</taxon>
        <taxon>Pseudomonadati</taxon>
        <taxon>Pseudomonadota</taxon>
        <taxon>Alphaproteobacteria</taxon>
        <taxon>Acetobacterales</taxon>
        <taxon>Roseomonadaceae</taxon>
        <taxon>Paracraurococcus</taxon>
    </lineage>
</organism>
<proteinExistence type="inferred from homology"/>
<dbReference type="NCBIfam" id="TIGR01382">
    <property type="entry name" value="PfpI"/>
    <property type="match status" value="1"/>
</dbReference>
<name>A0ABS1CXF7_9PROT</name>
<evidence type="ECO:0000313" key="4">
    <source>
        <dbReference type="Proteomes" id="UP000697995"/>
    </source>
</evidence>
<feature type="domain" description="DJ-1/PfpI" evidence="2">
    <location>
        <begin position="8"/>
        <end position="176"/>
    </location>
</feature>
<keyword evidence="3" id="KW-0645">Protease</keyword>